<dbReference type="EMBL" id="SJPJ01000001">
    <property type="protein sequence ID" value="TWT84876.1"/>
    <property type="molecule type" value="Genomic_DNA"/>
</dbReference>
<gene>
    <name evidence="1" type="ORF">CA13_63570</name>
</gene>
<keyword evidence="2" id="KW-1185">Reference proteome</keyword>
<protein>
    <submittedName>
        <fullName evidence="1">Uncharacterized protein</fullName>
    </submittedName>
</protein>
<accession>A0A5C5ZCJ6</accession>
<dbReference type="AlphaFoldDB" id="A0A5C5ZCJ6"/>
<organism evidence="1 2">
    <name type="scientific">Novipirellula herctigrandis</name>
    <dbReference type="NCBI Taxonomy" id="2527986"/>
    <lineage>
        <taxon>Bacteria</taxon>
        <taxon>Pseudomonadati</taxon>
        <taxon>Planctomycetota</taxon>
        <taxon>Planctomycetia</taxon>
        <taxon>Pirellulales</taxon>
        <taxon>Pirellulaceae</taxon>
        <taxon>Novipirellula</taxon>
    </lineage>
</organism>
<sequence>MSDASRIMGSKKSGGRHLRDSASLFASNGAMVKQPASSTRFVLDNGIGLAKPELIFLNDNLDDPLVNTDPFHLSFSLKKVCVSL</sequence>
<proteinExistence type="predicted"/>
<dbReference type="Proteomes" id="UP000315010">
    <property type="component" value="Unassembled WGS sequence"/>
</dbReference>
<evidence type="ECO:0000313" key="2">
    <source>
        <dbReference type="Proteomes" id="UP000315010"/>
    </source>
</evidence>
<comment type="caution">
    <text evidence="1">The sequence shown here is derived from an EMBL/GenBank/DDBJ whole genome shotgun (WGS) entry which is preliminary data.</text>
</comment>
<reference evidence="1 2" key="1">
    <citation type="submission" date="2019-02" db="EMBL/GenBank/DDBJ databases">
        <title>Deep-cultivation of Planctomycetes and their phenomic and genomic characterization uncovers novel biology.</title>
        <authorList>
            <person name="Wiegand S."/>
            <person name="Jogler M."/>
            <person name="Boedeker C."/>
            <person name="Pinto D."/>
            <person name="Vollmers J."/>
            <person name="Rivas-Marin E."/>
            <person name="Kohn T."/>
            <person name="Peeters S.H."/>
            <person name="Heuer A."/>
            <person name="Rast P."/>
            <person name="Oberbeckmann S."/>
            <person name="Bunk B."/>
            <person name="Jeske O."/>
            <person name="Meyerdierks A."/>
            <person name="Storesund J.E."/>
            <person name="Kallscheuer N."/>
            <person name="Luecker S."/>
            <person name="Lage O.M."/>
            <person name="Pohl T."/>
            <person name="Merkel B.J."/>
            <person name="Hornburger P."/>
            <person name="Mueller R.-W."/>
            <person name="Bruemmer F."/>
            <person name="Labrenz M."/>
            <person name="Spormann A.M."/>
            <person name="Op Den Camp H."/>
            <person name="Overmann J."/>
            <person name="Amann R."/>
            <person name="Jetten M.S.M."/>
            <person name="Mascher T."/>
            <person name="Medema M.H."/>
            <person name="Devos D.P."/>
            <person name="Kaster A.-K."/>
            <person name="Ovreas L."/>
            <person name="Rohde M."/>
            <person name="Galperin M.Y."/>
            <person name="Jogler C."/>
        </authorList>
    </citation>
    <scope>NUCLEOTIDE SEQUENCE [LARGE SCALE GENOMIC DNA]</scope>
    <source>
        <strain evidence="1 2">CA13</strain>
    </source>
</reference>
<evidence type="ECO:0000313" key="1">
    <source>
        <dbReference type="EMBL" id="TWT84876.1"/>
    </source>
</evidence>
<name>A0A5C5ZCJ6_9BACT</name>